<keyword evidence="6" id="KW-1185">Reference proteome</keyword>
<keyword evidence="4" id="KW-0804">Transcription</keyword>
<dbReference type="KEGG" id="pgu:PGUG_04104"/>
<dbReference type="InterPro" id="IPR013921">
    <property type="entry name" value="Mediator_Med20"/>
</dbReference>
<dbReference type="OMA" id="WTQRQSI"/>
<dbReference type="GO" id="GO:0006357">
    <property type="term" value="P:regulation of transcription by RNA polymerase II"/>
    <property type="evidence" value="ECO:0007669"/>
    <property type="project" value="InterPro"/>
</dbReference>
<dbReference type="GeneID" id="5125325"/>
<keyword evidence="3 4" id="KW-0539">Nucleus</keyword>
<dbReference type="STRING" id="294746.A5DLF3"/>
<keyword evidence="4" id="KW-0010">Activator</keyword>
<proteinExistence type="inferred from homology"/>
<gene>
    <name evidence="4" type="primary">MED20</name>
    <name evidence="5" type="ORF">PGUG_04104</name>
</gene>
<protein>
    <recommendedName>
        <fullName evidence="4">Mediator of RNA polymerase II transcription subunit 20</fullName>
    </recommendedName>
    <alternativeName>
        <fullName evidence="4">Mediator complex subunit 20</fullName>
    </alternativeName>
</protein>
<dbReference type="Pfam" id="PF08612">
    <property type="entry name" value="Med20"/>
    <property type="match status" value="1"/>
</dbReference>
<dbReference type="Proteomes" id="UP000001997">
    <property type="component" value="Unassembled WGS sequence"/>
</dbReference>
<sequence length="236" mass="26543">MINVIWVRSVSIILVSNATPDTILQFHDQLSNELPVLKGNWNFSFKIFRNNPYSIPPEKALELSQSDESKYLHTWSPSYLPGTGVALINKSSSCVFSQVIAEEAGNENVEFTIPDAHLHQGATTGLNDPFDYFVAQKLQSMWTQRQTVKGDGGEIYELENERVIIRTSNVFLHGVFKGLLIQIEIPSITTADATVFDPVIQRYRIPQGRICAEVLDPNLLDKYGDLCLQLAEILNF</sequence>
<evidence type="ECO:0000256" key="2">
    <source>
        <dbReference type="ARBA" id="ARBA00010743"/>
    </source>
</evidence>
<comment type="subunit">
    <text evidence="4">Component of the Mediator complex.</text>
</comment>
<dbReference type="GO" id="GO:0003712">
    <property type="term" value="F:transcription coregulator activity"/>
    <property type="evidence" value="ECO:0007669"/>
    <property type="project" value="InterPro"/>
</dbReference>
<dbReference type="AlphaFoldDB" id="A5DLF3"/>
<evidence type="ECO:0000256" key="4">
    <source>
        <dbReference type="RuleBase" id="RU364152"/>
    </source>
</evidence>
<dbReference type="VEuPathDB" id="FungiDB:PGUG_04104"/>
<dbReference type="eggNOG" id="ENOG502RXMU">
    <property type="taxonomic scope" value="Eukaryota"/>
</dbReference>
<evidence type="ECO:0000256" key="1">
    <source>
        <dbReference type="ARBA" id="ARBA00004123"/>
    </source>
</evidence>
<comment type="subcellular location">
    <subcellularLocation>
        <location evidence="1 4">Nucleus</location>
    </subcellularLocation>
</comment>
<accession>A5DLF3</accession>
<reference evidence="5 6" key="1">
    <citation type="journal article" date="2009" name="Nature">
        <title>Evolution of pathogenicity and sexual reproduction in eight Candida genomes.</title>
        <authorList>
            <person name="Butler G."/>
            <person name="Rasmussen M.D."/>
            <person name="Lin M.F."/>
            <person name="Santos M.A."/>
            <person name="Sakthikumar S."/>
            <person name="Munro C.A."/>
            <person name="Rheinbay E."/>
            <person name="Grabherr M."/>
            <person name="Forche A."/>
            <person name="Reedy J.L."/>
            <person name="Agrafioti I."/>
            <person name="Arnaud M.B."/>
            <person name="Bates S."/>
            <person name="Brown A.J."/>
            <person name="Brunke S."/>
            <person name="Costanzo M.C."/>
            <person name="Fitzpatrick D.A."/>
            <person name="de Groot P.W."/>
            <person name="Harris D."/>
            <person name="Hoyer L.L."/>
            <person name="Hube B."/>
            <person name="Klis F.M."/>
            <person name="Kodira C."/>
            <person name="Lennard N."/>
            <person name="Logue M.E."/>
            <person name="Martin R."/>
            <person name="Neiman A.M."/>
            <person name="Nikolaou E."/>
            <person name="Quail M.A."/>
            <person name="Quinn J."/>
            <person name="Santos M.C."/>
            <person name="Schmitzberger F.F."/>
            <person name="Sherlock G."/>
            <person name="Shah P."/>
            <person name="Silverstein K.A."/>
            <person name="Skrzypek M.S."/>
            <person name="Soll D."/>
            <person name="Staggs R."/>
            <person name="Stansfield I."/>
            <person name="Stumpf M.P."/>
            <person name="Sudbery P.E."/>
            <person name="Srikantha T."/>
            <person name="Zeng Q."/>
            <person name="Berman J."/>
            <person name="Berriman M."/>
            <person name="Heitman J."/>
            <person name="Gow N.A."/>
            <person name="Lorenz M.C."/>
            <person name="Birren B.W."/>
            <person name="Kellis M."/>
            <person name="Cuomo C.A."/>
        </authorList>
    </citation>
    <scope>NUCLEOTIDE SEQUENCE [LARGE SCALE GENOMIC DNA]</scope>
    <source>
        <strain evidence="6">ATCC 6260 / CBS 566 / DSM 6381 / JCM 1539 / NBRC 10279 / NRRL Y-324</strain>
    </source>
</reference>
<dbReference type="FunCoup" id="A5DLF3">
    <property type="interactions" value="224"/>
</dbReference>
<evidence type="ECO:0000313" key="6">
    <source>
        <dbReference type="Proteomes" id="UP000001997"/>
    </source>
</evidence>
<dbReference type="Gene3D" id="3.30.310.180">
    <property type="match status" value="2"/>
</dbReference>
<comment type="similarity">
    <text evidence="2 4">Belongs to the Mediator complex subunit 20 family.</text>
</comment>
<dbReference type="OrthoDB" id="1854899at2759"/>
<keyword evidence="4" id="KW-0805">Transcription regulation</keyword>
<dbReference type="HOGENOM" id="CLU_065844_0_0_1"/>
<organism evidence="5 6">
    <name type="scientific">Meyerozyma guilliermondii (strain ATCC 6260 / CBS 566 / DSM 6381 / JCM 1539 / NBRC 10279 / NRRL Y-324)</name>
    <name type="common">Yeast</name>
    <name type="synonym">Candida guilliermondii</name>
    <dbReference type="NCBI Taxonomy" id="294746"/>
    <lineage>
        <taxon>Eukaryota</taxon>
        <taxon>Fungi</taxon>
        <taxon>Dikarya</taxon>
        <taxon>Ascomycota</taxon>
        <taxon>Saccharomycotina</taxon>
        <taxon>Pichiomycetes</taxon>
        <taxon>Debaryomycetaceae</taxon>
        <taxon>Meyerozyma</taxon>
    </lineage>
</organism>
<dbReference type="InParanoid" id="A5DLF3"/>
<evidence type="ECO:0000313" key="5">
    <source>
        <dbReference type="EMBL" id="EDK40006.2"/>
    </source>
</evidence>
<name>A5DLF3_PICGU</name>
<dbReference type="EMBL" id="CH408159">
    <property type="protein sequence ID" value="EDK40006.2"/>
    <property type="molecule type" value="Genomic_DNA"/>
</dbReference>
<dbReference type="GO" id="GO:0016592">
    <property type="term" value="C:mediator complex"/>
    <property type="evidence" value="ECO:0007669"/>
    <property type="project" value="InterPro"/>
</dbReference>
<evidence type="ECO:0000256" key="3">
    <source>
        <dbReference type="ARBA" id="ARBA00023242"/>
    </source>
</evidence>
<comment type="function">
    <text evidence="4">Component of the Mediator complex, a coactivator involved in the regulated transcription of nearly all RNA polymerase II-dependent genes. Mediator functions as a bridge to convey information from gene-specific regulatory proteins to the basal RNA polymerase II transcription machinery. Mediator is recruited to promoters by direct interactions with regulatory proteins and serves as a scaffold for the assembly of a functional preinitiation complex with RNA polymerase II and the general transcription factors.</text>
</comment>